<proteinExistence type="predicted"/>
<dbReference type="AlphaFoldDB" id="A0AAD5K559"/>
<dbReference type="Proteomes" id="UP001209540">
    <property type="component" value="Unassembled WGS sequence"/>
</dbReference>
<reference evidence="1" key="2">
    <citation type="submission" date="2023-02" db="EMBL/GenBank/DDBJ databases">
        <authorList>
            <consortium name="DOE Joint Genome Institute"/>
            <person name="Mondo S.J."/>
            <person name="Chang Y."/>
            <person name="Wang Y."/>
            <person name="Ahrendt S."/>
            <person name="Andreopoulos W."/>
            <person name="Barry K."/>
            <person name="Beard J."/>
            <person name="Benny G.L."/>
            <person name="Blankenship S."/>
            <person name="Bonito G."/>
            <person name="Cuomo C."/>
            <person name="Desiro A."/>
            <person name="Gervers K.A."/>
            <person name="Hundley H."/>
            <person name="Kuo A."/>
            <person name="LaButti K."/>
            <person name="Lang B.F."/>
            <person name="Lipzen A."/>
            <person name="O'Donnell K."/>
            <person name="Pangilinan J."/>
            <person name="Reynolds N."/>
            <person name="Sandor L."/>
            <person name="Smith M.W."/>
            <person name="Tsang A."/>
            <person name="Grigoriev I.V."/>
            <person name="Stajich J.E."/>
            <person name="Spatafora J.W."/>
        </authorList>
    </citation>
    <scope>NUCLEOTIDE SEQUENCE</scope>
    <source>
        <strain evidence="1">RSA 2281</strain>
    </source>
</reference>
<reference evidence="1" key="1">
    <citation type="journal article" date="2022" name="IScience">
        <title>Evolution of zygomycete secretomes and the origins of terrestrial fungal ecologies.</title>
        <authorList>
            <person name="Chang Y."/>
            <person name="Wang Y."/>
            <person name="Mondo S."/>
            <person name="Ahrendt S."/>
            <person name="Andreopoulos W."/>
            <person name="Barry K."/>
            <person name="Beard J."/>
            <person name="Benny G.L."/>
            <person name="Blankenship S."/>
            <person name="Bonito G."/>
            <person name="Cuomo C."/>
            <person name="Desiro A."/>
            <person name="Gervers K.A."/>
            <person name="Hundley H."/>
            <person name="Kuo A."/>
            <person name="LaButti K."/>
            <person name="Lang B.F."/>
            <person name="Lipzen A."/>
            <person name="O'Donnell K."/>
            <person name="Pangilinan J."/>
            <person name="Reynolds N."/>
            <person name="Sandor L."/>
            <person name="Smith M.E."/>
            <person name="Tsang A."/>
            <person name="Grigoriev I.V."/>
            <person name="Stajich J.E."/>
            <person name="Spatafora J.W."/>
        </authorList>
    </citation>
    <scope>NUCLEOTIDE SEQUENCE</scope>
    <source>
        <strain evidence="1">RSA 2281</strain>
    </source>
</reference>
<keyword evidence="2" id="KW-1185">Reference proteome</keyword>
<comment type="caution">
    <text evidence="1">The sequence shown here is derived from an EMBL/GenBank/DDBJ whole genome shotgun (WGS) entry which is preliminary data.</text>
</comment>
<feature type="non-terminal residue" evidence="1">
    <location>
        <position position="56"/>
    </location>
</feature>
<evidence type="ECO:0000313" key="1">
    <source>
        <dbReference type="EMBL" id="KAI9251438.1"/>
    </source>
</evidence>
<name>A0AAD5K559_9FUNG</name>
<protein>
    <submittedName>
        <fullName evidence="1">Uncharacterized protein</fullName>
    </submittedName>
</protein>
<evidence type="ECO:0000313" key="2">
    <source>
        <dbReference type="Proteomes" id="UP001209540"/>
    </source>
</evidence>
<gene>
    <name evidence="1" type="ORF">BDA99DRAFT_415789</name>
</gene>
<feature type="non-terminal residue" evidence="1">
    <location>
        <position position="1"/>
    </location>
</feature>
<dbReference type="EMBL" id="JAIXMP010000030">
    <property type="protein sequence ID" value="KAI9251438.1"/>
    <property type="molecule type" value="Genomic_DNA"/>
</dbReference>
<sequence length="56" mass="6699">VHTLLNIPYVVPDPISFVLNSLPTKRPTSDSKKRYWKYIWPRLTRLMKEIDCLCHD</sequence>
<organism evidence="1 2">
    <name type="scientific">Phascolomyces articulosus</name>
    <dbReference type="NCBI Taxonomy" id="60185"/>
    <lineage>
        <taxon>Eukaryota</taxon>
        <taxon>Fungi</taxon>
        <taxon>Fungi incertae sedis</taxon>
        <taxon>Mucoromycota</taxon>
        <taxon>Mucoromycotina</taxon>
        <taxon>Mucoromycetes</taxon>
        <taxon>Mucorales</taxon>
        <taxon>Lichtheimiaceae</taxon>
        <taxon>Phascolomyces</taxon>
    </lineage>
</organism>
<accession>A0AAD5K559</accession>